<dbReference type="PANTHER" id="PTHR22950:SF692">
    <property type="entry name" value="TRANSMEMBRANE AMINO ACID TRANSPORTER FAMILY PROTEIN"/>
    <property type="match status" value="1"/>
</dbReference>
<comment type="similarity">
    <text evidence="2">Belongs to the amino acid/polyamine transporter 2 family.</text>
</comment>
<name>A0A1Y2DME9_9FUNG</name>
<keyword evidence="7 8" id="KW-0472">Membrane</keyword>
<dbReference type="STRING" id="1754190.A0A1Y2DME9"/>
<dbReference type="InterPro" id="IPR013057">
    <property type="entry name" value="AA_transpt_TM"/>
</dbReference>
<feature type="transmembrane region" description="Helical" evidence="8">
    <location>
        <begin position="98"/>
        <end position="116"/>
    </location>
</feature>
<dbReference type="GO" id="GO:0015179">
    <property type="term" value="F:L-amino acid transmembrane transporter activity"/>
    <property type="evidence" value="ECO:0007669"/>
    <property type="project" value="TreeGrafter"/>
</dbReference>
<proteinExistence type="inferred from homology"/>
<evidence type="ECO:0000313" key="10">
    <source>
        <dbReference type="EMBL" id="ORY60463.1"/>
    </source>
</evidence>
<feature type="transmembrane region" description="Helical" evidence="8">
    <location>
        <begin position="295"/>
        <end position="314"/>
    </location>
</feature>
<feature type="transmembrane region" description="Helical" evidence="8">
    <location>
        <begin position="248"/>
        <end position="274"/>
    </location>
</feature>
<evidence type="ECO:0000256" key="1">
    <source>
        <dbReference type="ARBA" id="ARBA00004141"/>
    </source>
</evidence>
<protein>
    <recommendedName>
        <fullName evidence="9">Amino acid transporter transmembrane domain-containing protein</fullName>
    </recommendedName>
</protein>
<dbReference type="AlphaFoldDB" id="A0A1Y2DME9"/>
<feature type="domain" description="Amino acid transporter transmembrane" evidence="9">
    <location>
        <begin position="1"/>
        <end position="371"/>
    </location>
</feature>
<keyword evidence="4 8" id="KW-0812">Transmembrane</keyword>
<evidence type="ECO:0000256" key="7">
    <source>
        <dbReference type="ARBA" id="ARBA00023136"/>
    </source>
</evidence>
<evidence type="ECO:0000256" key="8">
    <source>
        <dbReference type="SAM" id="Phobius"/>
    </source>
</evidence>
<evidence type="ECO:0000256" key="6">
    <source>
        <dbReference type="ARBA" id="ARBA00022989"/>
    </source>
</evidence>
<accession>A0A1Y2DME9</accession>
<feature type="transmembrane region" description="Helical" evidence="8">
    <location>
        <begin position="354"/>
        <end position="375"/>
    </location>
</feature>
<sequence length="377" mass="42046">IAGLGIMSIPYCFKIGGAIPSIVFLFILGFTARYTARLISKCIEKDKSINSLAIMGLRVFGKTGCTIISTFFIFDLFFSMMANLILVKDTLHLIFPVIPPYICLLIAYVCCVYLTWIKKLVTLSWVSLVGLLSMFALFLILVFNGIVTPNAPGSLLERQELNLWPESFLGFCTIIGIFEMGFSVHSVLPSIYISLKKRSNFKNVLNISFPWIIVFYLLFGLSGALMYGKGTLPQIIQNIHSTLNSKTMFLGTIISWIIIIVPTTKFALVMDPVAVAATEFIKHHFEKVNTERRSFFISLRTILTTFVLLASIVIPKFHSIIGIIGAALTSVTGLMFPILCYLRMYKDANRPLHYLLFAFVLVVSILGTIGAVSSLRN</sequence>
<dbReference type="Proteomes" id="UP000193920">
    <property type="component" value="Unassembled WGS sequence"/>
</dbReference>
<evidence type="ECO:0000313" key="11">
    <source>
        <dbReference type="Proteomes" id="UP000193920"/>
    </source>
</evidence>
<evidence type="ECO:0000256" key="3">
    <source>
        <dbReference type="ARBA" id="ARBA00022448"/>
    </source>
</evidence>
<feature type="non-terminal residue" evidence="10">
    <location>
        <position position="1"/>
    </location>
</feature>
<keyword evidence="6 8" id="KW-1133">Transmembrane helix</keyword>
<comment type="subcellular location">
    <subcellularLocation>
        <location evidence="1">Membrane</location>
        <topology evidence="1">Multi-pass membrane protein</topology>
    </subcellularLocation>
</comment>
<dbReference type="Pfam" id="PF01490">
    <property type="entry name" value="Aa_trans"/>
    <property type="match status" value="1"/>
</dbReference>
<feature type="transmembrane region" description="Helical" evidence="8">
    <location>
        <begin position="123"/>
        <end position="147"/>
    </location>
</feature>
<evidence type="ECO:0000256" key="2">
    <source>
        <dbReference type="ARBA" id="ARBA00008066"/>
    </source>
</evidence>
<feature type="transmembrane region" description="Helical" evidence="8">
    <location>
        <begin position="167"/>
        <end position="192"/>
    </location>
</feature>
<keyword evidence="3" id="KW-0813">Transport</keyword>
<comment type="caution">
    <text evidence="10">The sequence shown here is derived from an EMBL/GenBank/DDBJ whole genome shotgun (WGS) entry which is preliminary data.</text>
</comment>
<evidence type="ECO:0000256" key="4">
    <source>
        <dbReference type="ARBA" id="ARBA00022692"/>
    </source>
</evidence>
<dbReference type="OrthoDB" id="655540at2759"/>
<dbReference type="GO" id="GO:0005774">
    <property type="term" value="C:vacuolar membrane"/>
    <property type="evidence" value="ECO:0007669"/>
    <property type="project" value="TreeGrafter"/>
</dbReference>
<feature type="transmembrane region" description="Helical" evidence="8">
    <location>
        <begin position="320"/>
        <end position="342"/>
    </location>
</feature>
<feature type="transmembrane region" description="Helical" evidence="8">
    <location>
        <begin position="204"/>
        <end position="228"/>
    </location>
</feature>
<keyword evidence="5" id="KW-0029">Amino-acid transport</keyword>
<feature type="transmembrane region" description="Helical" evidence="8">
    <location>
        <begin position="15"/>
        <end position="36"/>
    </location>
</feature>
<evidence type="ECO:0000259" key="9">
    <source>
        <dbReference type="Pfam" id="PF01490"/>
    </source>
</evidence>
<reference evidence="10 11" key="1">
    <citation type="submission" date="2016-08" db="EMBL/GenBank/DDBJ databases">
        <title>A Parts List for Fungal Cellulosomes Revealed by Comparative Genomics.</title>
        <authorList>
            <consortium name="DOE Joint Genome Institute"/>
            <person name="Haitjema C.H."/>
            <person name="Gilmore S.P."/>
            <person name="Henske J.K."/>
            <person name="Solomon K.V."/>
            <person name="De Groot R."/>
            <person name="Kuo A."/>
            <person name="Mondo S.J."/>
            <person name="Salamov A.A."/>
            <person name="Labutti K."/>
            <person name="Zhao Z."/>
            <person name="Chiniquy J."/>
            <person name="Barry K."/>
            <person name="Brewer H.M."/>
            <person name="Purvine S.O."/>
            <person name="Wright A.T."/>
            <person name="Boxma B."/>
            <person name="Van Alen T."/>
            <person name="Hackstein J.H."/>
            <person name="Baker S.E."/>
            <person name="Grigoriev I.V."/>
            <person name="O'Malley M.A."/>
        </authorList>
    </citation>
    <scope>NUCLEOTIDE SEQUENCE [LARGE SCALE GENOMIC DNA]</scope>
    <source>
        <strain evidence="10 11">G1</strain>
    </source>
</reference>
<evidence type="ECO:0000256" key="5">
    <source>
        <dbReference type="ARBA" id="ARBA00022970"/>
    </source>
</evidence>
<organism evidence="10 11">
    <name type="scientific">Neocallimastix californiae</name>
    <dbReference type="NCBI Taxonomy" id="1754190"/>
    <lineage>
        <taxon>Eukaryota</taxon>
        <taxon>Fungi</taxon>
        <taxon>Fungi incertae sedis</taxon>
        <taxon>Chytridiomycota</taxon>
        <taxon>Chytridiomycota incertae sedis</taxon>
        <taxon>Neocallimastigomycetes</taxon>
        <taxon>Neocallimastigales</taxon>
        <taxon>Neocallimastigaceae</taxon>
        <taxon>Neocallimastix</taxon>
    </lineage>
</organism>
<dbReference type="EMBL" id="MCOG01000061">
    <property type="protein sequence ID" value="ORY60463.1"/>
    <property type="molecule type" value="Genomic_DNA"/>
</dbReference>
<gene>
    <name evidence="10" type="ORF">LY90DRAFT_408388</name>
</gene>
<keyword evidence="11" id="KW-1185">Reference proteome</keyword>
<dbReference type="PANTHER" id="PTHR22950">
    <property type="entry name" value="AMINO ACID TRANSPORTER"/>
    <property type="match status" value="1"/>
</dbReference>
<feature type="transmembrane region" description="Helical" evidence="8">
    <location>
        <begin position="57"/>
        <end position="78"/>
    </location>
</feature>